<keyword evidence="2" id="KW-1185">Reference proteome</keyword>
<protein>
    <recommendedName>
        <fullName evidence="3">Homeobox domain-containing protein</fullName>
    </recommendedName>
</protein>
<evidence type="ECO:0000313" key="1">
    <source>
        <dbReference type="EMBL" id="CAD24939.2"/>
    </source>
</evidence>
<proteinExistence type="predicted"/>
<dbReference type="EMBL" id="AL391737">
    <property type="protein sequence ID" value="CAD24939.2"/>
    <property type="molecule type" value="Genomic_DNA"/>
</dbReference>
<dbReference type="OrthoDB" id="2190197at2759"/>
<dbReference type="GeneID" id="860244"/>
<name>Q8SWM2_ENCCU</name>
<dbReference type="InParanoid" id="Q8SWM2"/>
<accession>Q8SWM2</accession>
<dbReference type="VEuPathDB" id="MicrosporidiaDB:ECU01_0690"/>
<evidence type="ECO:0008006" key="3">
    <source>
        <dbReference type="Google" id="ProtNLM"/>
    </source>
</evidence>
<sequence>MFGNTDDIRLSDILFGSDIDAEYCGKASRKKEEEKDTWKKSVKHYRILSVDQIAALEDFFMSRQMPITKTNIKHASKALKIPYQRSVNYLYNKYRRAQENAEDFYQRCIHEFSVIMQNVEKCWDLYLRGCRTYDAPRDSRN</sequence>
<dbReference type="HOGENOM" id="CLU_1768033_0_0_1"/>
<reference evidence="1 2" key="3">
    <citation type="journal article" date="2009" name="BMC Genomics">
        <title>Identification of transcriptional signals in Encephalitozoon cuniculi widespread among Microsporidia phylum: support for accurate structural genome annotation.</title>
        <authorList>
            <person name="Peyretaillade E."/>
            <person name="Goncalves O."/>
            <person name="Terrat S."/>
            <person name="Dugat-Bony E."/>
            <person name="Wincker P."/>
            <person name="Cornman R.S."/>
            <person name="Evans J.D."/>
            <person name="Delbac F."/>
            <person name="Peyret P."/>
        </authorList>
    </citation>
    <scope>NUCLEOTIDE SEQUENCE [LARGE SCALE GENOMIC DNA]</scope>
    <source>
        <strain evidence="1 2">GB-M1</strain>
    </source>
</reference>
<dbReference type="KEGG" id="ecu:ECU01_0690"/>
<dbReference type="RefSeq" id="NP_001402154.1">
    <property type="nucleotide sequence ID" value="NM_001415610.1"/>
</dbReference>
<dbReference type="AlphaFoldDB" id="Q8SWM2"/>
<reference evidence="1 2" key="2">
    <citation type="journal article" date="2001" name="Nature">
        <title>Genome sequence and gene compaction of the eukaryote parasite Encephalitozoon cuniculi.</title>
        <authorList>
            <person name="Katinka M.D."/>
            <person name="Duprat S."/>
            <person name="Cornillot E."/>
            <person name="Metenier G."/>
            <person name="Thomarat F."/>
            <person name="Prensier G."/>
            <person name="Barbe V."/>
            <person name="Peyretaillade E."/>
            <person name="Brottier P."/>
            <person name="Wincker P."/>
            <person name="Delbac F."/>
            <person name="El Alaoui H."/>
            <person name="Peyret P."/>
            <person name="Saurin W."/>
            <person name="Gouy M."/>
            <person name="Weissenbach J."/>
            <person name="Vivares C.P."/>
        </authorList>
    </citation>
    <scope>NUCLEOTIDE SEQUENCE [LARGE SCALE GENOMIC DNA]</scope>
    <source>
        <strain evidence="1 2">GB-M1</strain>
    </source>
</reference>
<dbReference type="Proteomes" id="UP000000819">
    <property type="component" value="Chromosome I"/>
</dbReference>
<reference evidence="2" key="1">
    <citation type="journal article" date="2001" name="Genome Res.">
        <title>Sequence and analysis of chromosome I of the amitochondriate intracellular parasite Encephalitozoon cuniculi (Microspora).</title>
        <authorList>
            <person name="Peyret P."/>
            <person name="Katinka M.D."/>
            <person name="Duprat S."/>
            <person name="Duffieux F."/>
            <person name="Barbe V."/>
            <person name="Barbazanges M."/>
            <person name="Weissenbach J."/>
            <person name="Saurin W."/>
            <person name="Vivares C.P."/>
        </authorList>
    </citation>
    <scope>NUCLEOTIDE SEQUENCE [LARGE SCALE GENOMIC DNA]</scope>
    <source>
        <strain evidence="2">GB-M1</strain>
    </source>
</reference>
<gene>
    <name evidence="1" type="ordered locus">ECU01_0690</name>
</gene>
<evidence type="ECO:0000313" key="2">
    <source>
        <dbReference type="Proteomes" id="UP000000819"/>
    </source>
</evidence>
<organism evidence="1 2">
    <name type="scientific">Encephalitozoon cuniculi (strain GB-M1)</name>
    <name type="common">Microsporidian parasite</name>
    <dbReference type="NCBI Taxonomy" id="284813"/>
    <lineage>
        <taxon>Eukaryota</taxon>
        <taxon>Fungi</taxon>
        <taxon>Fungi incertae sedis</taxon>
        <taxon>Microsporidia</taxon>
        <taxon>Unikaryonidae</taxon>
        <taxon>Encephalitozoon</taxon>
    </lineage>
</organism>